<dbReference type="InterPro" id="IPR000719">
    <property type="entry name" value="Prot_kinase_dom"/>
</dbReference>
<feature type="region of interest" description="Disordered" evidence="6">
    <location>
        <begin position="417"/>
        <end position="438"/>
    </location>
</feature>
<dbReference type="AlphaFoldDB" id="Q6BFB4"/>
<dbReference type="GO" id="GO:0005829">
    <property type="term" value="C:cytosol"/>
    <property type="evidence" value="ECO:0000318"/>
    <property type="project" value="GO_Central"/>
</dbReference>
<organism evidence="8 10">
    <name type="scientific">Paramecium tetraurelia</name>
    <dbReference type="NCBI Taxonomy" id="5888"/>
    <lineage>
        <taxon>Eukaryota</taxon>
        <taxon>Sar</taxon>
        <taxon>Alveolata</taxon>
        <taxon>Ciliophora</taxon>
        <taxon>Intramacronucleata</taxon>
        <taxon>Oligohymenophorea</taxon>
        <taxon>Peniculida</taxon>
        <taxon>Parameciidae</taxon>
        <taxon>Paramecium</taxon>
    </lineage>
</organism>
<dbReference type="PROSITE" id="PS00107">
    <property type="entry name" value="PROTEIN_KINASE_ATP"/>
    <property type="match status" value="1"/>
</dbReference>
<dbReference type="InterPro" id="IPR045269">
    <property type="entry name" value="Atg1-like"/>
</dbReference>
<dbReference type="Pfam" id="PF00069">
    <property type="entry name" value="Pkinase"/>
    <property type="match status" value="1"/>
</dbReference>
<name>Q6BFB4_PARTE</name>
<sequence length="633" mass="73347">MQHLSYPPDKKIQNYQFSFRAKLGKGAYGTVYAGRNTFDNKIVALKVIDKKLLLTDYANQLIASEIEIMKKINDSHVVKLLDVLQSANNTYIITEYCNGGDLREFIKNRKYCIHTFRVIPEDEALKIMNDLLLGIKALLKIGIIHRDIKPANILIHDNQFKITDFGFAKQIDANLDTIMNSLVGTPLYMSPQILKRTKYSSKCDVWSLGLILYEMLYGMTPWHSQNLVELMNKLDSKPLSFPVHPQVSENTKKLIKGCLQINEEKRWSWEDLFNSVNINLKTIDNQQESPTSTVKEDTQISTQRENQNYNQSKYSIQMLRIKQRTESLCQQINKHNRSLSNTAFLTNDGAKRYENKTPINEKQKQITSYLDLKEKLKQTQGKVERERSNSQNSKFPTQRSELNNYLEKIHNVQQKLNSNNDSCRTPSALQSHSTNTSNKQNYDLDLVKVSEFQLDDNKGSDYFTMFRNPKTERVKRTNSLSGNFGYQQQHSPFQGKSSIQQLIKALSNQLELIPNHVNCKVEINTMVILHKDLINYTQNKQIYTNQDLRDLKQLVNNLISYLNSNSGEHSSKQSQVLLLLLLTYHKVLIFNIKNKSLNIDVCLIESIKKNIQIQQNQMNIESKLIREQIHQLM</sequence>
<evidence type="ECO:0000313" key="10">
    <source>
        <dbReference type="Proteomes" id="UP000000600"/>
    </source>
</evidence>
<dbReference type="InParanoid" id="Q6BFB4"/>
<feature type="compositionally biased region" description="Polar residues" evidence="6">
    <location>
        <begin position="389"/>
        <end position="399"/>
    </location>
</feature>
<dbReference type="SMART" id="SM00220">
    <property type="entry name" value="S_TKc"/>
    <property type="match status" value="1"/>
</dbReference>
<proteinExistence type="predicted"/>
<accession>Q6BFB4</accession>
<dbReference type="HOGENOM" id="CLU_422414_0_0_1"/>
<keyword evidence="2 5" id="KW-0547">Nucleotide-binding</keyword>
<dbReference type="GeneID" id="79573772"/>
<reference evidence="8 10" key="1">
    <citation type="journal article" date="2004" name="Curr. Biol.">
        <title>High coding density on the largest Paramecium tetraurelia somatic chromosome.</title>
        <authorList>
            <person name="Zagulski M."/>
            <person name="Nowak J.K."/>
            <person name="Le Mouel A."/>
            <person name="Nowacki M."/>
            <person name="Migdalski A."/>
            <person name="Gromadka R."/>
            <person name="Noel B."/>
            <person name="Blanc I."/>
            <person name="Dessen P."/>
            <person name="Wincker P."/>
            <person name="Keller A.M."/>
            <person name="Cohen J."/>
            <person name="Meyer E."/>
            <person name="Sperling L."/>
        </authorList>
    </citation>
    <scope>NUCLEOTIDE SEQUENCE [LARGE SCALE GENOMIC DNA]</scope>
    <source>
        <strain evidence="8 10">Stock d4-2</strain>
    </source>
</reference>
<reference evidence="9 10" key="2">
    <citation type="journal article" date="2006" name="Nature">
        <title>Global trends of whole-genome duplications revealed by the ciliate Paramecium tetraurelia.</title>
        <authorList>
            <consortium name="Genoscope"/>
            <person name="Aury J.-M."/>
            <person name="Jaillon O."/>
            <person name="Duret L."/>
            <person name="Noel B."/>
            <person name="Jubin C."/>
            <person name="Porcel B.M."/>
            <person name="Segurens B."/>
            <person name="Daubin V."/>
            <person name="Anthouard V."/>
            <person name="Aiach N."/>
            <person name="Arnaiz O."/>
            <person name="Billaut A."/>
            <person name="Beisson J."/>
            <person name="Blanc I."/>
            <person name="Bouhouche K."/>
            <person name="Camara F."/>
            <person name="Duharcourt S."/>
            <person name="Guigo R."/>
            <person name="Gogendeau D."/>
            <person name="Katinka M."/>
            <person name="Keller A.-M."/>
            <person name="Kissmehl R."/>
            <person name="Klotz C."/>
            <person name="Koll F."/>
            <person name="Le Moue A."/>
            <person name="Lepere C."/>
            <person name="Malinsky S."/>
            <person name="Nowacki M."/>
            <person name="Nowak J.K."/>
            <person name="Plattner H."/>
            <person name="Poulain J."/>
            <person name="Ruiz F."/>
            <person name="Serrano V."/>
            <person name="Zagulski M."/>
            <person name="Dessen P."/>
            <person name="Betermier M."/>
            <person name="Weissenbach J."/>
            <person name="Scarpelli C."/>
            <person name="Schachter V."/>
            <person name="Sperling L."/>
            <person name="Meyer E."/>
            <person name="Cohen J."/>
            <person name="Wincker P."/>
        </authorList>
    </citation>
    <scope>NUCLEOTIDE SEQUENCE [LARGE SCALE GENOMIC DNA]</scope>
    <source>
        <strain evidence="9 10">Stock d4-2</strain>
    </source>
</reference>
<dbReference type="GO" id="GO:0016020">
    <property type="term" value="C:membrane"/>
    <property type="evidence" value="ECO:0000318"/>
    <property type="project" value="GO_Central"/>
</dbReference>
<evidence type="ECO:0000313" key="9">
    <source>
        <dbReference type="EMBL" id="CAK55574.1"/>
    </source>
</evidence>
<protein>
    <submittedName>
        <fullName evidence="9">Chromosome undetermined scaffold_1, whole genome shotgun sequence</fullName>
    </submittedName>
    <submittedName>
        <fullName evidence="8">Protein kinase, putative</fullName>
    </submittedName>
</protein>
<evidence type="ECO:0000259" key="7">
    <source>
        <dbReference type="PROSITE" id="PS50011"/>
    </source>
</evidence>
<dbReference type="OrthoDB" id="4062651at2759"/>
<dbReference type="GeneID" id="5008770"/>
<dbReference type="PANTHER" id="PTHR24348">
    <property type="entry name" value="SERINE/THREONINE-PROTEIN KINASE UNC-51-RELATED"/>
    <property type="match status" value="1"/>
</dbReference>
<dbReference type="FunFam" id="3.30.200.20:FF:000042">
    <property type="entry name" value="Aurora kinase A"/>
    <property type="match status" value="1"/>
</dbReference>
<dbReference type="EMBL" id="CT867985">
    <property type="protein sequence ID" value="CAK55574.1"/>
    <property type="molecule type" value="Genomic_DNA"/>
</dbReference>
<feature type="compositionally biased region" description="Basic and acidic residues" evidence="6">
    <location>
        <begin position="377"/>
        <end position="388"/>
    </location>
</feature>
<dbReference type="InterPro" id="IPR008271">
    <property type="entry name" value="Ser/Thr_kinase_AS"/>
</dbReference>
<dbReference type="RefSeq" id="XP_001347283.1">
    <property type="nucleotide sequence ID" value="XM_001347247.1"/>
</dbReference>
<evidence type="ECO:0000313" key="8">
    <source>
        <dbReference type="EMBL" id="CAH03657.1"/>
    </source>
</evidence>
<keyword evidence="10" id="KW-1185">Reference proteome</keyword>
<evidence type="ECO:0000256" key="1">
    <source>
        <dbReference type="ARBA" id="ARBA00022679"/>
    </source>
</evidence>
<dbReference type="GO" id="GO:0005737">
    <property type="term" value="C:cytoplasm"/>
    <property type="evidence" value="ECO:0000318"/>
    <property type="project" value="GO_Central"/>
</dbReference>
<evidence type="ECO:0000256" key="6">
    <source>
        <dbReference type="SAM" id="MobiDB-lite"/>
    </source>
</evidence>
<feature type="binding site" evidence="5">
    <location>
        <position position="46"/>
    </location>
    <ligand>
        <name>ATP</name>
        <dbReference type="ChEBI" id="CHEBI:30616"/>
    </ligand>
</feature>
<keyword evidence="1" id="KW-0808">Transferase</keyword>
<evidence type="ECO:0000256" key="5">
    <source>
        <dbReference type="PROSITE-ProRule" id="PRU10141"/>
    </source>
</evidence>
<dbReference type="GO" id="GO:0010506">
    <property type="term" value="P:regulation of autophagy"/>
    <property type="evidence" value="ECO:0000318"/>
    <property type="project" value="GO_Central"/>
</dbReference>
<feature type="region of interest" description="Disordered" evidence="6">
    <location>
        <begin position="286"/>
        <end position="309"/>
    </location>
</feature>
<dbReference type="EMBL" id="CR548612">
    <property type="protein sequence ID" value="CAH03657.1"/>
    <property type="molecule type" value="Genomic_DNA"/>
</dbReference>
<feature type="domain" description="Protein kinase" evidence="7">
    <location>
        <begin position="17"/>
        <end position="280"/>
    </location>
</feature>
<dbReference type="PROSITE" id="PS50011">
    <property type="entry name" value="PROTEIN_KINASE_DOM"/>
    <property type="match status" value="1"/>
</dbReference>
<evidence type="ECO:0000256" key="2">
    <source>
        <dbReference type="ARBA" id="ARBA00022741"/>
    </source>
</evidence>
<gene>
    <name evidence="9" type="ORF">GSPATT00000009001</name>
    <name evidence="8" type="ORF">PTMB.456</name>
</gene>
<dbReference type="PROSITE" id="PS00108">
    <property type="entry name" value="PROTEIN_KINASE_ST"/>
    <property type="match status" value="1"/>
</dbReference>
<dbReference type="Proteomes" id="UP000000600">
    <property type="component" value="Unassembled WGS sequence"/>
</dbReference>
<evidence type="ECO:0000256" key="3">
    <source>
        <dbReference type="ARBA" id="ARBA00022777"/>
    </source>
</evidence>
<dbReference type="GO" id="GO:0000407">
    <property type="term" value="C:phagophore assembly site"/>
    <property type="evidence" value="ECO:0000318"/>
    <property type="project" value="GO_Central"/>
</dbReference>
<evidence type="ECO:0000256" key="4">
    <source>
        <dbReference type="ARBA" id="ARBA00022840"/>
    </source>
</evidence>
<dbReference type="InterPro" id="IPR017441">
    <property type="entry name" value="Protein_kinase_ATP_BS"/>
</dbReference>
<dbReference type="FunFam" id="1.10.510.10:FF:000654">
    <property type="entry name" value="Protein kinase, putative"/>
    <property type="match status" value="1"/>
</dbReference>
<reference evidence="8" key="4">
    <citation type="submission" date="2006-11" db="EMBL/GenBank/DDBJ databases">
        <title>Paramecium megabase sequencing project.</title>
        <authorList>
            <person name="Nowak J.K."/>
            <person name="Migdalski A."/>
            <person name="Gromadka R."/>
            <person name="Zagulski M."/>
        </authorList>
    </citation>
    <scope>NUCLEOTIDE SEQUENCE</scope>
    <source>
        <strain evidence="8">Stock d4-2</strain>
    </source>
</reference>
<feature type="region of interest" description="Disordered" evidence="6">
    <location>
        <begin position="377"/>
        <end position="399"/>
    </location>
</feature>
<reference evidence="9" key="3">
    <citation type="submission" date="2006-03" db="EMBL/GenBank/DDBJ databases">
        <authorList>
            <consortium name="Genoscope"/>
        </authorList>
    </citation>
    <scope>NUCLEOTIDE SEQUENCE</scope>
    <source>
        <strain evidence="9">Stock d4-2</strain>
    </source>
</reference>
<keyword evidence="4 5" id="KW-0067">ATP-binding</keyword>
<dbReference type="KEGG" id="ptm:GSPATT00000009001"/>
<dbReference type="RefSeq" id="XP_001422972.1">
    <property type="nucleotide sequence ID" value="XM_001422935.1"/>
</dbReference>
<dbReference type="GO" id="GO:0005776">
    <property type="term" value="C:autophagosome"/>
    <property type="evidence" value="ECO:0000318"/>
    <property type="project" value="GO_Central"/>
</dbReference>
<dbReference type="GO" id="GO:0000045">
    <property type="term" value="P:autophagosome assembly"/>
    <property type="evidence" value="ECO:0000318"/>
    <property type="project" value="GO_Central"/>
</dbReference>
<dbReference type="Gene3D" id="1.10.510.10">
    <property type="entry name" value="Transferase(Phosphotransferase) domain 1"/>
    <property type="match status" value="1"/>
</dbReference>
<dbReference type="GO" id="GO:0005524">
    <property type="term" value="F:ATP binding"/>
    <property type="evidence" value="ECO:0007669"/>
    <property type="project" value="UniProtKB-UniRule"/>
</dbReference>
<dbReference type="PANTHER" id="PTHR24348:SF22">
    <property type="entry name" value="NON-SPECIFIC SERINE_THREONINE PROTEIN KINASE"/>
    <property type="match status" value="1"/>
</dbReference>
<dbReference type="OMA" id="DYFTMFR"/>
<dbReference type="KEGG" id="ptm:PTMB.456"/>
<dbReference type="SUPFAM" id="SSF56112">
    <property type="entry name" value="Protein kinase-like (PK-like)"/>
    <property type="match status" value="1"/>
</dbReference>
<dbReference type="GO" id="GO:0004674">
    <property type="term" value="F:protein serine/threonine kinase activity"/>
    <property type="evidence" value="ECO:0000318"/>
    <property type="project" value="GO_Central"/>
</dbReference>
<dbReference type="eggNOG" id="KOG0595">
    <property type="taxonomic scope" value="Eukaryota"/>
</dbReference>
<dbReference type="STRING" id="5888.Q6BFB4"/>
<dbReference type="InterPro" id="IPR011009">
    <property type="entry name" value="Kinase-like_dom_sf"/>
</dbReference>
<keyword evidence="3 8" id="KW-0418">Kinase</keyword>